<evidence type="ECO:0000256" key="1">
    <source>
        <dbReference type="ARBA" id="ARBA00001274"/>
    </source>
</evidence>
<evidence type="ECO:0000256" key="10">
    <source>
        <dbReference type="ARBA" id="ARBA00023239"/>
    </source>
</evidence>
<evidence type="ECO:0000313" key="16">
    <source>
        <dbReference type="Proteomes" id="UP000251123"/>
    </source>
</evidence>
<dbReference type="Proteomes" id="UP000251123">
    <property type="component" value="Unassembled WGS sequence"/>
</dbReference>
<dbReference type="SUPFAM" id="SSF55021">
    <property type="entry name" value="ACT-like"/>
    <property type="match status" value="2"/>
</dbReference>
<name>A0A2X3CXI8_KLEPN</name>
<evidence type="ECO:0000256" key="12">
    <source>
        <dbReference type="ARBA" id="ARBA00025527"/>
    </source>
</evidence>
<feature type="domain" description="ACT-like" evidence="14">
    <location>
        <begin position="434"/>
        <end position="506"/>
    </location>
</feature>
<dbReference type="CDD" id="cd01562">
    <property type="entry name" value="Thr-dehyd"/>
    <property type="match status" value="1"/>
</dbReference>
<dbReference type="Gene3D" id="3.40.1020.10">
    <property type="entry name" value="Biosynthetic Threonine Deaminase, Domain 3"/>
    <property type="match status" value="1"/>
</dbReference>
<dbReference type="EC" id="4.3.1.19" evidence="13"/>
<evidence type="ECO:0000313" key="15">
    <source>
        <dbReference type="EMBL" id="SQC17364.1"/>
    </source>
</evidence>
<evidence type="ECO:0000259" key="14">
    <source>
        <dbReference type="PROSITE" id="PS51672"/>
    </source>
</evidence>
<dbReference type="PROSITE" id="PS00165">
    <property type="entry name" value="DEHYDRATASE_SER_THR"/>
    <property type="match status" value="1"/>
</dbReference>
<evidence type="ECO:0000256" key="11">
    <source>
        <dbReference type="ARBA" id="ARBA00023304"/>
    </source>
</evidence>
<dbReference type="CDD" id="cd04906">
    <property type="entry name" value="ACT_ThrD-I_1"/>
    <property type="match status" value="1"/>
</dbReference>
<dbReference type="Pfam" id="PF00585">
    <property type="entry name" value="Thr_dehydrat_C"/>
    <property type="match status" value="2"/>
</dbReference>
<dbReference type="GO" id="GO:0003941">
    <property type="term" value="F:L-serine ammonia-lyase activity"/>
    <property type="evidence" value="ECO:0007669"/>
    <property type="project" value="TreeGrafter"/>
</dbReference>
<comment type="catalytic activity">
    <reaction evidence="1 13">
        <text>L-threonine = 2-oxobutanoate + NH4(+)</text>
        <dbReference type="Rhea" id="RHEA:22108"/>
        <dbReference type="ChEBI" id="CHEBI:16763"/>
        <dbReference type="ChEBI" id="CHEBI:28938"/>
        <dbReference type="ChEBI" id="CHEBI:57926"/>
        <dbReference type="EC" id="4.3.1.19"/>
    </reaction>
</comment>
<evidence type="ECO:0000256" key="2">
    <source>
        <dbReference type="ARBA" id="ARBA00001933"/>
    </source>
</evidence>
<dbReference type="NCBIfam" id="TIGR01124">
    <property type="entry name" value="ilvA_2Cterm"/>
    <property type="match status" value="1"/>
</dbReference>
<dbReference type="EMBL" id="UASN01000022">
    <property type="protein sequence ID" value="SQC17364.1"/>
    <property type="molecule type" value="Genomic_DNA"/>
</dbReference>
<dbReference type="InterPro" id="IPR050147">
    <property type="entry name" value="Ser/Thr_Dehydratase"/>
</dbReference>
<evidence type="ECO:0000256" key="4">
    <source>
        <dbReference type="ARBA" id="ARBA00010869"/>
    </source>
</evidence>
<dbReference type="InterPro" id="IPR036052">
    <property type="entry name" value="TrpB-like_PALP_sf"/>
</dbReference>
<comment type="subunit">
    <text evidence="5 13">Homotetramer.</text>
</comment>
<accession>A0A2X3CXI8</accession>
<dbReference type="GO" id="GO:0006565">
    <property type="term" value="P:L-serine catabolic process"/>
    <property type="evidence" value="ECO:0007669"/>
    <property type="project" value="TreeGrafter"/>
</dbReference>
<feature type="domain" description="ACT-like" evidence="14">
    <location>
        <begin position="339"/>
        <end position="411"/>
    </location>
</feature>
<dbReference type="SUPFAM" id="SSF53686">
    <property type="entry name" value="Tryptophan synthase beta subunit-like PLP-dependent enzymes"/>
    <property type="match status" value="1"/>
</dbReference>
<protein>
    <recommendedName>
        <fullName evidence="13">L-threonine dehydratase</fullName>
        <ecNumber evidence="13">4.3.1.19</ecNumber>
    </recommendedName>
    <alternativeName>
        <fullName evidence="13">Threonine deaminase</fullName>
    </alternativeName>
</protein>
<reference evidence="15 16" key="1">
    <citation type="submission" date="2018-06" db="EMBL/GenBank/DDBJ databases">
        <authorList>
            <consortium name="Pathogen Informatics"/>
            <person name="Doyle S."/>
        </authorList>
    </citation>
    <scope>NUCLEOTIDE SEQUENCE [LARGE SCALE GENOMIC DNA]</scope>
    <source>
        <strain evidence="15 16">NCTC9601</strain>
    </source>
</reference>
<keyword evidence="11 13" id="KW-0100">Branched-chain amino acid biosynthesis</keyword>
<sequence>MADSQPLSGAPEGAEYLRAVLRAPVYEAVQKTPLQKMDKLSSRLDNVILVKREDRQPVHSFKLRGAYAMMSSLTAEQKSHGVITASAGNHAQGVAFSASRLGVKALIVMPVATADIKVDAVRGFGGEVLLHGANFDEAKARAIELAQQQGFTWVPPFDHPMVIAGQGTLALELLQQDAHIDRVFVPVGGGGLAAGVAVLIKQLMPQIKVIAVEAEDSACLKAALDAGHPVDLPRVGLFAEGVAVKRIGDETFRLCQEYLDDIITVDSDAICAAMKDLFEDVRAVAEPSGALALAGMKKYIAQHKSAASVWLIFCPGPTSTSTACATCPSAASSGNSAKRLLAVTIPEEKGSFLKFCQLLGGRSVTEFNYRFADAKDACIFVGVRLSRGLEERKEILQLLNDGGYSVVDLSDDEMAKLHVRYMVGGRPSKALQERLFSFEFPESPGALLKFLHTLGTHWNISLFHYRSHGTDYGRVLAAFRLGEHEPDFETVSMSWAMSATTKRITGIPLFPRGLVVGKNFPEASISGSCSRFFCAQTPSSNGVCSSLRSRIITLLRTGSGLFSSTTSGSSATPHPRATIDTIASCPPTVA</sequence>
<evidence type="ECO:0000256" key="6">
    <source>
        <dbReference type="ARBA" id="ARBA00022605"/>
    </source>
</evidence>
<dbReference type="GO" id="GO:0004794">
    <property type="term" value="F:threonine deaminase activity"/>
    <property type="evidence" value="ECO:0007669"/>
    <property type="project" value="UniProtKB-UniRule"/>
</dbReference>
<keyword evidence="10 13" id="KW-0456">Lyase</keyword>
<dbReference type="UniPathway" id="UPA00047">
    <property type="reaction ID" value="UER00054"/>
</dbReference>
<comment type="cofactor">
    <cofactor evidence="2 13">
        <name>pyridoxal 5'-phosphate</name>
        <dbReference type="ChEBI" id="CHEBI:597326"/>
    </cofactor>
</comment>
<evidence type="ECO:0000256" key="13">
    <source>
        <dbReference type="RuleBase" id="RU362012"/>
    </source>
</evidence>
<dbReference type="FunFam" id="3.40.1020.10:FF:000001">
    <property type="entry name" value="L-threonine dehydratase"/>
    <property type="match status" value="1"/>
</dbReference>
<dbReference type="Pfam" id="PF00291">
    <property type="entry name" value="PALP"/>
    <property type="match status" value="1"/>
</dbReference>
<comment type="function">
    <text evidence="12 13">Catalyzes the anaerobic formation of alpha-ketobutyrate and ammonia from threonine in a two-step reaction. The first step involved a dehydration of threonine and a production of enamine intermediates (aminocrotonate), which tautomerizes to its imine form (iminobutyrate). Both intermediates are unstable and short-lived. The second step is the nonenzymatic hydrolysis of the enamine/imine intermediates to form 2-ketobutyrate and free ammonia. In the low water environment of the cell, the second step is accelerated by RidA.</text>
</comment>
<evidence type="ECO:0000256" key="8">
    <source>
        <dbReference type="ARBA" id="ARBA00022737"/>
    </source>
</evidence>
<dbReference type="PANTHER" id="PTHR48078:SF11">
    <property type="entry name" value="THREONINE DEHYDRATASE, MITOCHONDRIAL"/>
    <property type="match status" value="1"/>
</dbReference>
<keyword evidence="9 13" id="KW-0663">Pyridoxal phosphate</keyword>
<evidence type="ECO:0000256" key="9">
    <source>
        <dbReference type="ARBA" id="ARBA00022898"/>
    </source>
</evidence>
<gene>
    <name evidence="13 15" type="primary">ilvA</name>
    <name evidence="15" type="ORF">NCTC9601_04646</name>
</gene>
<dbReference type="InterPro" id="IPR000634">
    <property type="entry name" value="Ser/Thr_deHydtase_PyrdxlP-BS"/>
</dbReference>
<dbReference type="PROSITE" id="PS51672">
    <property type="entry name" value="ACT_LIKE"/>
    <property type="match status" value="2"/>
</dbReference>
<dbReference type="CDD" id="cd04907">
    <property type="entry name" value="ACT_ThrD-I_2"/>
    <property type="match status" value="1"/>
</dbReference>
<dbReference type="GO" id="GO:0006567">
    <property type="term" value="P:L-threonine catabolic process"/>
    <property type="evidence" value="ECO:0007669"/>
    <property type="project" value="TreeGrafter"/>
</dbReference>
<keyword evidence="7 13" id="KW-0412">Isoleucine biosynthesis</keyword>
<dbReference type="NCBIfam" id="NF006674">
    <property type="entry name" value="PRK09224.1"/>
    <property type="match status" value="1"/>
</dbReference>
<dbReference type="InterPro" id="IPR038110">
    <property type="entry name" value="TD_ACT-like_sf"/>
</dbReference>
<dbReference type="InterPro" id="IPR045865">
    <property type="entry name" value="ACT-like_dom_sf"/>
</dbReference>
<organism evidence="15 16">
    <name type="scientific">Klebsiella pneumoniae</name>
    <dbReference type="NCBI Taxonomy" id="573"/>
    <lineage>
        <taxon>Bacteria</taxon>
        <taxon>Pseudomonadati</taxon>
        <taxon>Pseudomonadota</taxon>
        <taxon>Gammaproteobacteria</taxon>
        <taxon>Enterobacterales</taxon>
        <taxon>Enterobacteriaceae</taxon>
        <taxon>Klebsiella/Raoultella group</taxon>
        <taxon>Klebsiella</taxon>
        <taxon>Klebsiella pneumoniae complex</taxon>
    </lineage>
</organism>
<dbReference type="GO" id="GO:0009097">
    <property type="term" value="P:isoleucine biosynthetic process"/>
    <property type="evidence" value="ECO:0007669"/>
    <property type="project" value="UniProtKB-UniRule"/>
</dbReference>
<proteinExistence type="inferred from homology"/>
<comment type="similarity">
    <text evidence="4 13">Belongs to the serine/threonine dehydratase family.</text>
</comment>
<evidence type="ECO:0000256" key="3">
    <source>
        <dbReference type="ARBA" id="ARBA00004810"/>
    </source>
</evidence>
<evidence type="ECO:0000256" key="7">
    <source>
        <dbReference type="ARBA" id="ARBA00022624"/>
    </source>
</evidence>
<dbReference type="Gene3D" id="3.40.50.1100">
    <property type="match status" value="2"/>
</dbReference>
<evidence type="ECO:0000256" key="5">
    <source>
        <dbReference type="ARBA" id="ARBA00011881"/>
    </source>
</evidence>
<dbReference type="InterPro" id="IPR001721">
    <property type="entry name" value="TD_ACT-like"/>
</dbReference>
<dbReference type="FunFam" id="3.40.50.1100:FF:000008">
    <property type="entry name" value="L-threonine dehydratase"/>
    <property type="match status" value="1"/>
</dbReference>
<dbReference type="GO" id="GO:0030170">
    <property type="term" value="F:pyridoxal phosphate binding"/>
    <property type="evidence" value="ECO:0007669"/>
    <property type="project" value="InterPro"/>
</dbReference>
<dbReference type="PANTHER" id="PTHR48078">
    <property type="entry name" value="THREONINE DEHYDRATASE, MITOCHONDRIAL-RELATED"/>
    <property type="match status" value="1"/>
</dbReference>
<keyword evidence="6 13" id="KW-0028">Amino-acid biosynthesis</keyword>
<dbReference type="AlphaFoldDB" id="A0A2X3CXI8"/>
<keyword evidence="8" id="KW-0677">Repeat</keyword>
<dbReference type="InterPro" id="IPR001926">
    <property type="entry name" value="TrpB-like_PALP"/>
</dbReference>
<comment type="pathway">
    <text evidence="3 13">Amino-acid biosynthesis; L-isoleucine biosynthesis; 2-oxobutanoate from L-threonine: step 1/1.</text>
</comment>
<dbReference type="InterPro" id="IPR005787">
    <property type="entry name" value="Thr_deHydtase_biosynth"/>
</dbReference>